<keyword evidence="3" id="KW-0812">Transmembrane</keyword>
<keyword evidence="2" id="KW-1134">Transmembrane beta strand</keyword>
<evidence type="ECO:0000256" key="2">
    <source>
        <dbReference type="ARBA" id="ARBA00022452"/>
    </source>
</evidence>
<organism evidence="7 8">
    <name type="scientific">Aerosticca soli</name>
    <dbReference type="NCBI Taxonomy" id="2010829"/>
    <lineage>
        <taxon>Bacteria</taxon>
        <taxon>Pseudomonadati</taxon>
        <taxon>Pseudomonadota</taxon>
        <taxon>Gammaproteobacteria</taxon>
        <taxon>Lysobacterales</taxon>
        <taxon>Rhodanobacteraceae</taxon>
        <taxon>Aerosticca</taxon>
    </lineage>
</organism>
<dbReference type="PANTHER" id="PTHR30026:SF20">
    <property type="entry name" value="OUTER MEMBRANE PROTEIN TOLC"/>
    <property type="match status" value="1"/>
</dbReference>
<evidence type="ECO:0000256" key="1">
    <source>
        <dbReference type="ARBA" id="ARBA00004442"/>
    </source>
</evidence>
<reference evidence="8" key="2">
    <citation type="submission" date="2018-06" db="EMBL/GenBank/DDBJ databases">
        <title>Genome sequence of Rhodanobacteraceae bacterium strain Dysh456.</title>
        <authorList>
            <person name="Fukui M."/>
        </authorList>
    </citation>
    <scope>NUCLEOTIDE SEQUENCE [LARGE SCALE GENOMIC DNA]</scope>
    <source>
        <strain evidence="8">Dysh456</strain>
    </source>
</reference>
<keyword evidence="8" id="KW-1185">Reference proteome</keyword>
<evidence type="ECO:0000313" key="8">
    <source>
        <dbReference type="Proteomes" id="UP000270530"/>
    </source>
</evidence>
<evidence type="ECO:0000313" key="7">
    <source>
        <dbReference type="EMBL" id="BBD79065.1"/>
    </source>
</evidence>
<dbReference type="GO" id="GO:0009279">
    <property type="term" value="C:cell outer membrane"/>
    <property type="evidence" value="ECO:0007669"/>
    <property type="project" value="UniProtKB-SubCell"/>
</dbReference>
<dbReference type="KEGG" id="rbd:ALSL_0394"/>
<evidence type="ECO:0000256" key="5">
    <source>
        <dbReference type="ARBA" id="ARBA00023237"/>
    </source>
</evidence>
<dbReference type="EMBL" id="AP018560">
    <property type="protein sequence ID" value="BBD79065.1"/>
    <property type="molecule type" value="Genomic_DNA"/>
</dbReference>
<gene>
    <name evidence="7" type="ORF">ALSL_0394</name>
</gene>
<dbReference type="Gene3D" id="1.20.1600.10">
    <property type="entry name" value="Outer membrane efflux proteins (OEP)"/>
    <property type="match status" value="1"/>
</dbReference>
<dbReference type="GO" id="GO:0015562">
    <property type="term" value="F:efflux transmembrane transporter activity"/>
    <property type="evidence" value="ECO:0007669"/>
    <property type="project" value="InterPro"/>
</dbReference>
<evidence type="ECO:0000256" key="3">
    <source>
        <dbReference type="ARBA" id="ARBA00022692"/>
    </source>
</evidence>
<sequence length="424" mass="45743">MICLPVFAQTGADTSLPPRELVLDAIESAPEVRAAEAGVARAEAEERMRRAGPHEAQFTVIPQRRRVDQEGRYHEWEVDLSRGVRWPGKARLDREIGATGREAAQLMLEDAHHAAARRLLALWTDWQRAAAATALRQQQAQLWQQELASVDRRVALGDAAQRDRLAVDAALAQAQVAVLQAQAEETRARLALQAQFPGLPLPAQVRLPPQPDPLPGQDAHWQALIVARSHEIGAADARARQKDAEARRAQADRTPDPVLGLRMLDERGGREHTLGVTMTIPFGIAYRGAAAAAAGADAMAAAADLAITRRDIEEGAHQVVAAARAAFAVWQRQREARDAAETSAAKTERAYALGELGLVDVLAARRLAEDSALAEQRALLDAIEAVTRVQVDAHEVWHAHAPGDTDEDAPVRPGQPALPTVGGG</sequence>
<comment type="subcellular location">
    <subcellularLocation>
        <location evidence="1">Cell outer membrane</location>
    </subcellularLocation>
</comment>
<dbReference type="GO" id="GO:0015288">
    <property type="term" value="F:porin activity"/>
    <property type="evidence" value="ECO:0007669"/>
    <property type="project" value="TreeGrafter"/>
</dbReference>
<name>A0A2Z6E203_9GAMM</name>
<feature type="region of interest" description="Disordered" evidence="6">
    <location>
        <begin position="401"/>
        <end position="424"/>
    </location>
</feature>
<proteinExistence type="predicted"/>
<protein>
    <submittedName>
        <fullName evidence="7">Heavy metal RND efflux outer membrane protein, CzcC family</fullName>
    </submittedName>
</protein>
<dbReference type="AlphaFoldDB" id="A0A2Z6E203"/>
<dbReference type="GO" id="GO:1990281">
    <property type="term" value="C:efflux pump complex"/>
    <property type="evidence" value="ECO:0007669"/>
    <property type="project" value="TreeGrafter"/>
</dbReference>
<keyword evidence="5" id="KW-0998">Cell outer membrane</keyword>
<dbReference type="SUPFAM" id="SSF56954">
    <property type="entry name" value="Outer membrane efflux proteins (OEP)"/>
    <property type="match status" value="1"/>
</dbReference>
<reference evidence="8" key="1">
    <citation type="submission" date="2018-04" db="EMBL/GenBank/DDBJ databases">
        <authorList>
            <person name="Watanabe M."/>
            <person name="Kojima H."/>
        </authorList>
    </citation>
    <scope>NUCLEOTIDE SEQUENCE [LARGE SCALE GENOMIC DNA]</scope>
    <source>
        <strain evidence="8">Dysh456</strain>
    </source>
</reference>
<dbReference type="Proteomes" id="UP000270530">
    <property type="component" value="Chromosome"/>
</dbReference>
<dbReference type="PANTHER" id="PTHR30026">
    <property type="entry name" value="OUTER MEMBRANE PROTEIN TOLC"/>
    <property type="match status" value="1"/>
</dbReference>
<dbReference type="InterPro" id="IPR051906">
    <property type="entry name" value="TolC-like"/>
</dbReference>
<evidence type="ECO:0000256" key="4">
    <source>
        <dbReference type="ARBA" id="ARBA00023136"/>
    </source>
</evidence>
<accession>A0A2Z6E203</accession>
<evidence type="ECO:0000256" key="6">
    <source>
        <dbReference type="SAM" id="MobiDB-lite"/>
    </source>
</evidence>
<keyword evidence="4" id="KW-0472">Membrane</keyword>